<gene>
    <name evidence="5" type="ordered locus">Nhal_3403</name>
</gene>
<dbReference type="Gene3D" id="1.10.287.1120">
    <property type="entry name" value="Bipartite methylase S protein"/>
    <property type="match status" value="1"/>
</dbReference>
<evidence type="ECO:0000256" key="2">
    <source>
        <dbReference type="ARBA" id="ARBA00022747"/>
    </source>
</evidence>
<evidence type="ECO:0000259" key="4">
    <source>
        <dbReference type="Pfam" id="PF01420"/>
    </source>
</evidence>
<dbReference type="REBASE" id="25096">
    <property type="entry name" value="S.NhaNc4ORF3402P"/>
</dbReference>
<dbReference type="Pfam" id="PF01420">
    <property type="entry name" value="Methylase_S"/>
    <property type="match status" value="2"/>
</dbReference>
<dbReference type="Gene3D" id="3.90.220.20">
    <property type="entry name" value="DNA methylase specificity domains"/>
    <property type="match status" value="2"/>
</dbReference>
<keyword evidence="6" id="KW-1185">Reference proteome</keyword>
<keyword evidence="2" id="KW-0680">Restriction system</keyword>
<reference evidence="6" key="1">
    <citation type="submission" date="2010-04" db="EMBL/GenBank/DDBJ databases">
        <title>Complete genome sequence of Nitrosococcus halophilus Nc4, a salt-adapted, aerobic obligate ammonia-oxidizing sulfur purple bacterium.</title>
        <authorList>
            <consortium name="US DOE Joint Genome Institute"/>
            <person name="Campbell M.A."/>
            <person name="Malfatti S.A."/>
            <person name="Chain P.S.G."/>
            <person name="Heidelberg J.F."/>
            <person name="Ward B.B."/>
            <person name="Klotz M.G."/>
        </authorList>
    </citation>
    <scope>NUCLEOTIDE SEQUENCE [LARGE SCALE GENOMIC DNA]</scope>
    <source>
        <strain evidence="6">Nc4</strain>
    </source>
</reference>
<dbReference type="GO" id="GO:0003677">
    <property type="term" value="F:DNA binding"/>
    <property type="evidence" value="ECO:0007669"/>
    <property type="project" value="UniProtKB-KW"/>
</dbReference>
<comment type="similarity">
    <text evidence="1">Belongs to the type-I restriction system S methylase family.</text>
</comment>
<dbReference type="GO" id="GO:0009307">
    <property type="term" value="P:DNA restriction-modification system"/>
    <property type="evidence" value="ECO:0007669"/>
    <property type="project" value="UniProtKB-KW"/>
</dbReference>
<accession>D5C182</accession>
<dbReference type="EMBL" id="CP001798">
    <property type="protein sequence ID" value="ADE16434.1"/>
    <property type="molecule type" value="Genomic_DNA"/>
</dbReference>
<sequence length="431" mass="48315">MCDWAEEQLGRLASIEIGGTPAREVAEYWAREEDEGHPWVSIADLGPRIVFDTKERITNAGILNSNAKRVPKGTLMMSFKLTIGRVGIAGRDLYINEAIATIIPTDGRLDGRFLYYALPDTARSAITDTAVKGVTLNKQKLGGLLIRFPERLDEQQRIAEILSTVDEAIEHTEALIAKMQQIKAGLMHDLFTRGVTPDGQLRPPREEAPRLYKKSPLGWIPREWDTELLDNIALRGSGHTPSKNHPEYWNGEIKWISLADSWRLDRVHIVDTDHKITQAGIENSSAVVHPAGIVVLSRDAGVGKSAVTTCEMAVSQHFMCWRCGPRLNNYYLYYWLQYRKWEFENIATGSTIPTIGLRFFRHYRINIPLEVSEQEHIAATLLAADEKVFSLEDDVGKLRQLRAGLMHDLLTGRVPVSAADAAESKKIAANV</sequence>
<dbReference type="InterPro" id="IPR000055">
    <property type="entry name" value="Restrct_endonuc_typeI_TRD"/>
</dbReference>
<organism evidence="5 6">
    <name type="scientific">Nitrosococcus halophilus (strain Nc4)</name>
    <dbReference type="NCBI Taxonomy" id="472759"/>
    <lineage>
        <taxon>Bacteria</taxon>
        <taxon>Pseudomonadati</taxon>
        <taxon>Pseudomonadota</taxon>
        <taxon>Gammaproteobacteria</taxon>
        <taxon>Chromatiales</taxon>
        <taxon>Chromatiaceae</taxon>
        <taxon>Nitrosococcus</taxon>
    </lineage>
</organism>
<evidence type="ECO:0000256" key="3">
    <source>
        <dbReference type="ARBA" id="ARBA00023125"/>
    </source>
</evidence>
<dbReference type="CDD" id="cd17244">
    <property type="entry name" value="RMtype1_S_Apa101655I-TRD2-CR2_like"/>
    <property type="match status" value="1"/>
</dbReference>
<dbReference type="AlphaFoldDB" id="D5C182"/>
<name>D5C182_NITHN</name>
<dbReference type="KEGG" id="nhl:Nhal_3403"/>
<evidence type="ECO:0000313" key="5">
    <source>
        <dbReference type="EMBL" id="ADE16434.1"/>
    </source>
</evidence>
<dbReference type="Proteomes" id="UP000001844">
    <property type="component" value="Chromosome"/>
</dbReference>
<dbReference type="CDD" id="cd17248">
    <property type="entry name" value="RMtype1_S_AmiI-TRD2-CR2_like"/>
    <property type="match status" value="1"/>
</dbReference>
<dbReference type="eggNOG" id="COG0732">
    <property type="taxonomic scope" value="Bacteria"/>
</dbReference>
<protein>
    <submittedName>
        <fullName evidence="5">Restriction modification system DNA specificity domain protein</fullName>
    </submittedName>
</protein>
<dbReference type="OrthoDB" id="9798929at2"/>
<evidence type="ECO:0000313" key="6">
    <source>
        <dbReference type="Proteomes" id="UP000001844"/>
    </source>
</evidence>
<evidence type="ECO:0000256" key="1">
    <source>
        <dbReference type="ARBA" id="ARBA00010923"/>
    </source>
</evidence>
<dbReference type="SUPFAM" id="SSF116734">
    <property type="entry name" value="DNA methylase specificity domain"/>
    <property type="match status" value="2"/>
</dbReference>
<feature type="domain" description="Type I restriction modification DNA specificity" evidence="4">
    <location>
        <begin position="3"/>
        <end position="178"/>
    </location>
</feature>
<dbReference type="RefSeq" id="WP_013034283.1">
    <property type="nucleotide sequence ID" value="NC_013960.1"/>
</dbReference>
<feature type="domain" description="Type I restriction modification DNA specificity" evidence="4">
    <location>
        <begin position="221"/>
        <end position="386"/>
    </location>
</feature>
<dbReference type="InterPro" id="IPR052021">
    <property type="entry name" value="Type-I_RS_S_subunit"/>
</dbReference>
<dbReference type="HOGENOM" id="CLU_021095_10_0_6"/>
<dbReference type="STRING" id="472759.Nhal_3403"/>
<keyword evidence="3" id="KW-0238">DNA-binding</keyword>
<dbReference type="PANTHER" id="PTHR30408">
    <property type="entry name" value="TYPE-1 RESTRICTION ENZYME ECOKI SPECIFICITY PROTEIN"/>
    <property type="match status" value="1"/>
</dbReference>
<dbReference type="PANTHER" id="PTHR30408:SF12">
    <property type="entry name" value="TYPE I RESTRICTION ENZYME MJAVIII SPECIFICITY SUBUNIT"/>
    <property type="match status" value="1"/>
</dbReference>
<dbReference type="InterPro" id="IPR044946">
    <property type="entry name" value="Restrct_endonuc_typeI_TRD_sf"/>
</dbReference>
<proteinExistence type="inferred from homology"/>